<dbReference type="NCBIfam" id="NF033232">
    <property type="entry name" value="small_YtzI"/>
    <property type="match status" value="1"/>
</dbReference>
<dbReference type="InterPro" id="IPR047753">
    <property type="entry name" value="YtzI-like"/>
</dbReference>
<keyword evidence="2" id="KW-0812">Transmembrane</keyword>
<evidence type="ECO:0000313" key="3">
    <source>
        <dbReference type="EMBL" id="MFK2824741.1"/>
    </source>
</evidence>
<evidence type="ECO:0000313" key="4">
    <source>
        <dbReference type="Proteomes" id="UP001619911"/>
    </source>
</evidence>
<dbReference type="EMBL" id="JAUIYO010000001">
    <property type="protein sequence ID" value="MFK2824741.1"/>
    <property type="molecule type" value="Genomic_DNA"/>
</dbReference>
<keyword evidence="2" id="KW-0472">Membrane</keyword>
<feature type="region of interest" description="Disordered" evidence="1">
    <location>
        <begin position="33"/>
        <end position="54"/>
    </location>
</feature>
<accession>A0ABW8I5M8</accession>
<keyword evidence="4" id="KW-1185">Reference proteome</keyword>
<organism evidence="3 4">
    <name type="scientific">Bacillus lumedeiriae</name>
    <dbReference type="NCBI Taxonomy" id="3058829"/>
    <lineage>
        <taxon>Bacteria</taxon>
        <taxon>Bacillati</taxon>
        <taxon>Bacillota</taxon>
        <taxon>Bacilli</taxon>
        <taxon>Bacillales</taxon>
        <taxon>Bacillaceae</taxon>
        <taxon>Bacillus</taxon>
    </lineage>
</organism>
<dbReference type="RefSeq" id="WP_404314533.1">
    <property type="nucleotide sequence ID" value="NZ_JAUIYO010000001.1"/>
</dbReference>
<evidence type="ECO:0000256" key="1">
    <source>
        <dbReference type="SAM" id="MobiDB-lite"/>
    </source>
</evidence>
<protein>
    <submittedName>
        <fullName evidence="3">YtzI protein</fullName>
    </submittedName>
</protein>
<reference evidence="3 4" key="1">
    <citation type="submission" date="2023-07" db="EMBL/GenBank/DDBJ databases">
        <title>Bacillus lucianemedeirus sp. nov, a new species isolated from an immunobiological production facility.</title>
        <authorList>
            <person name="Costa L.V."/>
            <person name="Miranda R.V.S.L."/>
            <person name="Brandao M.L.L."/>
            <person name="Reis C.M.F."/>
            <person name="Frazao A.M."/>
            <person name="Cruz F.V."/>
            <person name="Baio P.V.P."/>
            <person name="Veras J.F.C."/>
            <person name="Ramos J.N."/>
            <person name="Vieira V."/>
        </authorList>
    </citation>
    <scope>NUCLEOTIDE SEQUENCE [LARGE SCALE GENOMIC DNA]</scope>
    <source>
        <strain evidence="3 4">B190/17</strain>
    </source>
</reference>
<evidence type="ECO:0000256" key="2">
    <source>
        <dbReference type="SAM" id="Phobius"/>
    </source>
</evidence>
<keyword evidence="2" id="KW-1133">Transmembrane helix</keyword>
<gene>
    <name evidence="3" type="primary">ytzI</name>
    <name evidence="3" type="ORF">QYG89_03370</name>
</gene>
<comment type="caution">
    <text evidence="3">The sequence shown here is derived from an EMBL/GenBank/DDBJ whole genome shotgun (WGS) entry which is preliminary data.</text>
</comment>
<sequence>MIIIMIISVIIIALVIALSVYTVNKGYQFKHTVDPVDNNPHLPPEDSQQESDSK</sequence>
<dbReference type="Proteomes" id="UP001619911">
    <property type="component" value="Unassembled WGS sequence"/>
</dbReference>
<proteinExistence type="predicted"/>
<feature type="transmembrane region" description="Helical" evidence="2">
    <location>
        <begin position="6"/>
        <end position="23"/>
    </location>
</feature>
<name>A0ABW8I5M8_9BACI</name>